<organism evidence="6 7">
    <name type="scientific">Solimonas fluminis</name>
    <dbReference type="NCBI Taxonomy" id="2086571"/>
    <lineage>
        <taxon>Bacteria</taxon>
        <taxon>Pseudomonadati</taxon>
        <taxon>Pseudomonadota</taxon>
        <taxon>Gammaproteobacteria</taxon>
        <taxon>Nevskiales</taxon>
        <taxon>Nevskiaceae</taxon>
        <taxon>Solimonas</taxon>
    </lineage>
</organism>
<dbReference type="InterPro" id="IPR001647">
    <property type="entry name" value="HTH_TetR"/>
</dbReference>
<evidence type="ECO:0000256" key="3">
    <source>
        <dbReference type="ARBA" id="ARBA00023163"/>
    </source>
</evidence>
<evidence type="ECO:0000256" key="2">
    <source>
        <dbReference type="ARBA" id="ARBA00023125"/>
    </source>
</evidence>
<accession>A0A2S5TLZ6</accession>
<dbReference type="EMBL" id="PSNW01000001">
    <property type="protein sequence ID" value="PPE75788.1"/>
    <property type="molecule type" value="Genomic_DNA"/>
</dbReference>
<keyword evidence="7" id="KW-1185">Reference proteome</keyword>
<dbReference type="GO" id="GO:0003677">
    <property type="term" value="F:DNA binding"/>
    <property type="evidence" value="ECO:0007669"/>
    <property type="project" value="UniProtKB-UniRule"/>
</dbReference>
<gene>
    <name evidence="6" type="ORF">C3942_02550</name>
</gene>
<dbReference type="PANTHER" id="PTHR47506">
    <property type="entry name" value="TRANSCRIPTIONAL REGULATORY PROTEIN"/>
    <property type="match status" value="1"/>
</dbReference>
<protein>
    <submittedName>
        <fullName evidence="6">TetR/AcrR family transcriptional regulator</fullName>
    </submittedName>
</protein>
<comment type="caution">
    <text evidence="6">The sequence shown here is derived from an EMBL/GenBank/DDBJ whole genome shotgun (WGS) entry which is preliminary data.</text>
</comment>
<name>A0A2S5TLZ6_9GAMM</name>
<dbReference type="InterPro" id="IPR036271">
    <property type="entry name" value="Tet_transcr_reg_TetR-rel_C_sf"/>
</dbReference>
<evidence type="ECO:0000313" key="7">
    <source>
        <dbReference type="Proteomes" id="UP000238220"/>
    </source>
</evidence>
<dbReference type="SUPFAM" id="SSF46689">
    <property type="entry name" value="Homeodomain-like"/>
    <property type="match status" value="1"/>
</dbReference>
<dbReference type="PROSITE" id="PS01081">
    <property type="entry name" value="HTH_TETR_1"/>
    <property type="match status" value="1"/>
</dbReference>
<proteinExistence type="predicted"/>
<dbReference type="Gene3D" id="1.10.10.60">
    <property type="entry name" value="Homeodomain-like"/>
    <property type="match status" value="1"/>
</dbReference>
<dbReference type="OrthoDB" id="9798857at2"/>
<dbReference type="PROSITE" id="PS50977">
    <property type="entry name" value="HTH_TETR_2"/>
    <property type="match status" value="1"/>
</dbReference>
<dbReference type="Proteomes" id="UP000238220">
    <property type="component" value="Unassembled WGS sequence"/>
</dbReference>
<dbReference type="SUPFAM" id="SSF48498">
    <property type="entry name" value="Tetracyclin repressor-like, C-terminal domain"/>
    <property type="match status" value="1"/>
</dbReference>
<evidence type="ECO:0000259" key="5">
    <source>
        <dbReference type="PROSITE" id="PS50977"/>
    </source>
</evidence>
<evidence type="ECO:0000313" key="6">
    <source>
        <dbReference type="EMBL" id="PPE75788.1"/>
    </source>
</evidence>
<dbReference type="PRINTS" id="PR00455">
    <property type="entry name" value="HTHTETR"/>
</dbReference>
<dbReference type="RefSeq" id="WP_104228754.1">
    <property type="nucleotide sequence ID" value="NZ_PSNW01000001.1"/>
</dbReference>
<keyword evidence="2 4" id="KW-0238">DNA-binding</keyword>
<dbReference type="InterPro" id="IPR009057">
    <property type="entry name" value="Homeodomain-like_sf"/>
</dbReference>
<evidence type="ECO:0000256" key="1">
    <source>
        <dbReference type="ARBA" id="ARBA00023015"/>
    </source>
</evidence>
<dbReference type="PANTHER" id="PTHR47506:SF7">
    <property type="entry name" value="TRANSCRIPTIONAL REGULATORY PROTEIN"/>
    <property type="match status" value="1"/>
</dbReference>
<dbReference type="Pfam" id="PF00440">
    <property type="entry name" value="TetR_N"/>
    <property type="match status" value="1"/>
</dbReference>
<feature type="domain" description="HTH tetR-type" evidence="5">
    <location>
        <begin position="9"/>
        <end position="69"/>
    </location>
</feature>
<keyword evidence="3" id="KW-0804">Transcription</keyword>
<reference evidence="6 7" key="1">
    <citation type="submission" date="2018-02" db="EMBL/GenBank/DDBJ databases">
        <title>Genome sequencing of Solimonas sp. HR-BB.</title>
        <authorList>
            <person name="Lee Y."/>
            <person name="Jeon C.O."/>
        </authorList>
    </citation>
    <scope>NUCLEOTIDE SEQUENCE [LARGE SCALE GENOMIC DNA]</scope>
    <source>
        <strain evidence="6 7">HR-BB</strain>
    </source>
</reference>
<evidence type="ECO:0000256" key="4">
    <source>
        <dbReference type="PROSITE-ProRule" id="PRU00335"/>
    </source>
</evidence>
<sequence>MRYDAEHKERTRALLLKEAARAIRAQGPRGVSVAAIMGKAGLTHGGFYAHFKSKDELVAEAMKAMFADIECKIDEYTGQKPPGEALAGYIGFYLSRRHRDDRAHGCPIPALCAEAPHLSGAARSAFAAGIEAVCARMAALLQGIGTPAPRQAAASLLAEMAGALGMARAMPTAEQSEFLLATSRRSLLLRFGLPPP</sequence>
<feature type="DNA-binding region" description="H-T-H motif" evidence="4">
    <location>
        <begin position="32"/>
        <end position="51"/>
    </location>
</feature>
<dbReference type="InterPro" id="IPR023772">
    <property type="entry name" value="DNA-bd_HTH_TetR-type_CS"/>
</dbReference>
<dbReference type="Gene3D" id="1.10.357.10">
    <property type="entry name" value="Tetracycline Repressor, domain 2"/>
    <property type="match status" value="1"/>
</dbReference>
<dbReference type="AlphaFoldDB" id="A0A2S5TLZ6"/>
<keyword evidence="1" id="KW-0805">Transcription regulation</keyword>